<dbReference type="AlphaFoldDB" id="A0A9Q8QMX0"/>
<proteinExistence type="predicted"/>
<dbReference type="OrthoDB" id="245563at2759"/>
<organism evidence="2 3">
    <name type="scientific">Purpureocillium takamizusanense</name>
    <dbReference type="NCBI Taxonomy" id="2060973"/>
    <lineage>
        <taxon>Eukaryota</taxon>
        <taxon>Fungi</taxon>
        <taxon>Dikarya</taxon>
        <taxon>Ascomycota</taxon>
        <taxon>Pezizomycotina</taxon>
        <taxon>Sordariomycetes</taxon>
        <taxon>Hypocreomycetidae</taxon>
        <taxon>Hypocreales</taxon>
        <taxon>Ophiocordycipitaceae</taxon>
        <taxon>Purpureocillium</taxon>
    </lineage>
</organism>
<reference evidence="2" key="1">
    <citation type="submission" date="2021-11" db="EMBL/GenBank/DDBJ databases">
        <title>Purpureocillium_takamizusanense_genome.</title>
        <authorList>
            <person name="Nguyen N.-H."/>
        </authorList>
    </citation>
    <scope>NUCLEOTIDE SEQUENCE</scope>
    <source>
        <strain evidence="2">PT3</strain>
    </source>
</reference>
<feature type="region of interest" description="Disordered" evidence="1">
    <location>
        <begin position="161"/>
        <end position="184"/>
    </location>
</feature>
<gene>
    <name evidence="2" type="ORF">JDV02_008069</name>
</gene>
<evidence type="ECO:0000313" key="3">
    <source>
        <dbReference type="Proteomes" id="UP000829364"/>
    </source>
</evidence>
<accession>A0A9Q8QMX0</accession>
<protein>
    <submittedName>
        <fullName evidence="2">Uncharacterized protein</fullName>
    </submittedName>
</protein>
<evidence type="ECO:0000256" key="1">
    <source>
        <dbReference type="SAM" id="MobiDB-lite"/>
    </source>
</evidence>
<sequence length="224" mass="23129">MASSLSPDILLISLNSPPWFDEMYGPLLTALGTKAHVTRAETAKTAVHALARLPPPSAVLVTDEALTLAANRHVWLATVGYVCGGGTAVVAAMFPSFVQPDSIQPFFAQAGVPWGRGSYHRTTLTLDKAVVGDDVAATKLPSAYSQKAVFVSNVAPADAWYKPDDDDDPEVESSGFFSSGSSASVGGETAVALTRVGAGKLGYVGDVNAETGSDVVILAMCGLA</sequence>
<dbReference type="Proteomes" id="UP000829364">
    <property type="component" value="Chromosome 8"/>
</dbReference>
<evidence type="ECO:0000313" key="2">
    <source>
        <dbReference type="EMBL" id="UNI22152.1"/>
    </source>
</evidence>
<dbReference type="KEGG" id="ptkz:JDV02_008069"/>
<dbReference type="GeneID" id="72070017"/>
<dbReference type="RefSeq" id="XP_047845633.1">
    <property type="nucleotide sequence ID" value="XM_047989629.1"/>
</dbReference>
<keyword evidence="3" id="KW-1185">Reference proteome</keyword>
<name>A0A9Q8QMX0_9HYPO</name>
<dbReference type="EMBL" id="CP086361">
    <property type="protein sequence ID" value="UNI22152.1"/>
    <property type="molecule type" value="Genomic_DNA"/>
</dbReference>
<feature type="compositionally biased region" description="Low complexity" evidence="1">
    <location>
        <begin position="172"/>
        <end position="184"/>
    </location>
</feature>